<evidence type="ECO:0000313" key="2">
    <source>
        <dbReference type="EMBL" id="KXF81830.1"/>
    </source>
</evidence>
<dbReference type="Proteomes" id="UP000070529">
    <property type="component" value="Unassembled WGS sequence"/>
</dbReference>
<keyword evidence="1" id="KW-0732">Signal</keyword>
<sequence length="75" mass="7956">MKNVSLAVAALLLAAGCSSPYDSGKVGADKDEHGCIGSAGYAWCASTNQCERSWELAKDKGFENTEENFDAYCAQ</sequence>
<accession>A0A135I8Q3</accession>
<dbReference type="EMBL" id="LNTY01000033">
    <property type="protein sequence ID" value="KXF81830.1"/>
    <property type="molecule type" value="Genomic_DNA"/>
</dbReference>
<dbReference type="AlphaFoldDB" id="A0A135I8Q3"/>
<feature type="signal peptide" evidence="1">
    <location>
        <begin position="1"/>
        <end position="20"/>
    </location>
</feature>
<reference evidence="2 3" key="1">
    <citation type="submission" date="2015-11" db="EMBL/GenBank/DDBJ databases">
        <title>Genomic Taxonomy of the Vibrionaceae.</title>
        <authorList>
            <person name="Gomez-Gil B."/>
            <person name="Enciso-Ibarra J."/>
        </authorList>
    </citation>
    <scope>NUCLEOTIDE SEQUENCE [LARGE SCALE GENOMIC DNA]</scope>
    <source>
        <strain evidence="2 3">CAIM 912</strain>
    </source>
</reference>
<dbReference type="RefSeq" id="WP_067415355.1">
    <property type="nucleotide sequence ID" value="NZ_LNTY01000033.1"/>
</dbReference>
<evidence type="ECO:0000313" key="3">
    <source>
        <dbReference type="Proteomes" id="UP000070529"/>
    </source>
</evidence>
<feature type="chain" id="PRO_5007465748" description="Serine protease" evidence="1">
    <location>
        <begin position="21"/>
        <end position="75"/>
    </location>
</feature>
<gene>
    <name evidence="2" type="ORF">ATN88_20225</name>
</gene>
<evidence type="ECO:0008006" key="4">
    <source>
        <dbReference type="Google" id="ProtNLM"/>
    </source>
</evidence>
<evidence type="ECO:0000256" key="1">
    <source>
        <dbReference type="SAM" id="SignalP"/>
    </source>
</evidence>
<name>A0A135I8Q3_9GAMM</name>
<comment type="caution">
    <text evidence="2">The sequence shown here is derived from an EMBL/GenBank/DDBJ whole genome shotgun (WGS) entry which is preliminary data.</text>
</comment>
<organism evidence="2 3">
    <name type="scientific">Enterovibrio coralii</name>
    <dbReference type="NCBI Taxonomy" id="294935"/>
    <lineage>
        <taxon>Bacteria</taxon>
        <taxon>Pseudomonadati</taxon>
        <taxon>Pseudomonadota</taxon>
        <taxon>Gammaproteobacteria</taxon>
        <taxon>Vibrionales</taxon>
        <taxon>Vibrionaceae</taxon>
        <taxon>Enterovibrio</taxon>
    </lineage>
</organism>
<protein>
    <recommendedName>
        <fullName evidence="4">Serine protease</fullName>
    </recommendedName>
</protein>
<keyword evidence="3" id="KW-1185">Reference proteome</keyword>
<dbReference type="PROSITE" id="PS51257">
    <property type="entry name" value="PROKAR_LIPOPROTEIN"/>
    <property type="match status" value="1"/>
</dbReference>
<proteinExistence type="predicted"/>
<dbReference type="STRING" id="294935.ATN88_20225"/>
<dbReference type="OrthoDB" id="8913515at2"/>